<protein>
    <submittedName>
        <fullName evidence="6">N-methyl-L-tryptophan oxidase</fullName>
        <ecNumber evidence="6">1.5.3.2</ecNumber>
    </submittedName>
</protein>
<dbReference type="EMBL" id="SMRT01000008">
    <property type="protein sequence ID" value="TDF96361.1"/>
    <property type="molecule type" value="Genomic_DNA"/>
</dbReference>
<dbReference type="EC" id="1.5.3.2" evidence="6"/>
<dbReference type="Pfam" id="PF01266">
    <property type="entry name" value="DAO"/>
    <property type="match status" value="1"/>
</dbReference>
<dbReference type="SUPFAM" id="SSF51905">
    <property type="entry name" value="FAD/NAD(P)-binding domain"/>
    <property type="match status" value="1"/>
</dbReference>
<evidence type="ECO:0000256" key="1">
    <source>
        <dbReference type="ARBA" id="ARBA00001974"/>
    </source>
</evidence>
<evidence type="ECO:0000259" key="5">
    <source>
        <dbReference type="Pfam" id="PF01266"/>
    </source>
</evidence>
<comment type="caution">
    <text evidence="6">The sequence shown here is derived from an EMBL/GenBank/DDBJ whole genome shotgun (WGS) entry which is preliminary data.</text>
</comment>
<feature type="domain" description="FAD dependent oxidoreductase" evidence="5">
    <location>
        <begin position="6"/>
        <end position="375"/>
    </location>
</feature>
<dbReference type="Proteomes" id="UP000295636">
    <property type="component" value="Unassembled WGS sequence"/>
</dbReference>
<comment type="cofactor">
    <cofactor evidence="1">
        <name>FAD</name>
        <dbReference type="ChEBI" id="CHEBI:57692"/>
    </cofactor>
</comment>
<dbReference type="GO" id="GO:0050131">
    <property type="term" value="F:N-methyl-L-amino-acid oxidase activity"/>
    <property type="evidence" value="ECO:0007669"/>
    <property type="project" value="UniProtKB-EC"/>
</dbReference>
<evidence type="ECO:0000256" key="4">
    <source>
        <dbReference type="ARBA" id="ARBA00023002"/>
    </source>
</evidence>
<name>A0A4R5KLA3_9BACL</name>
<dbReference type="RefSeq" id="WP_133230723.1">
    <property type="nucleotide sequence ID" value="NZ_SMRT01000008.1"/>
</dbReference>
<reference evidence="6 7" key="1">
    <citation type="submission" date="2019-03" db="EMBL/GenBank/DDBJ databases">
        <title>This is whole genome sequence of Paenibacillus sp MS74 strain.</title>
        <authorList>
            <person name="Trinh H.N."/>
        </authorList>
    </citation>
    <scope>NUCLEOTIDE SEQUENCE [LARGE SCALE GENOMIC DNA]</scope>
    <source>
        <strain evidence="6 7">MS74</strain>
    </source>
</reference>
<keyword evidence="2" id="KW-0285">Flavoprotein</keyword>
<dbReference type="Gene3D" id="3.50.50.60">
    <property type="entry name" value="FAD/NAD(P)-binding domain"/>
    <property type="match status" value="1"/>
</dbReference>
<dbReference type="GO" id="GO:0050660">
    <property type="term" value="F:flavin adenine dinucleotide binding"/>
    <property type="evidence" value="ECO:0007669"/>
    <property type="project" value="InterPro"/>
</dbReference>
<organism evidence="6 7">
    <name type="scientific">Paenibacillus piri</name>
    <dbReference type="NCBI Taxonomy" id="2547395"/>
    <lineage>
        <taxon>Bacteria</taxon>
        <taxon>Bacillati</taxon>
        <taxon>Bacillota</taxon>
        <taxon>Bacilli</taxon>
        <taxon>Bacillales</taxon>
        <taxon>Paenibacillaceae</taxon>
        <taxon>Paenibacillus</taxon>
    </lineage>
</organism>
<sequence>MNHHYDVIVVGAGSFGMSAGYHLAKSGVKVLLIDAHNPPHESGSHHGQTRIFRTAYTMGSAYAALALRAGELWTRLAEEAAAIQEPTRRHIYEGAPQELFRRTGVVSIGHSGSRFLQAKRESCEAFRIAHQLLDASELTALWPGFAVQEPMAGLYEPDAGVLFSEAVIRASKALALHYGARFLPDTRVVRLAAAGAGEQARAVHTAAAVYYADRVLVCGGAWAGELVTELADRIRPTRKAVGWFDAPPSLYGHGSFPAFIVNTGGSEEYYGIPDMDGGGMKLGRHNGGEAAVPGLPVPPFGTRPEDEADLKRFAQRYLPGAQRLNRGSVCLYENAPDEHFLIGQLPGRPGVWLAGGGSGHGFKFSSAIGEALGELLTTGRSRCDLSAFRIEG</sequence>
<dbReference type="InterPro" id="IPR045170">
    <property type="entry name" value="MTOX"/>
</dbReference>
<dbReference type="AlphaFoldDB" id="A0A4R5KLA3"/>
<proteinExistence type="predicted"/>
<dbReference type="PANTHER" id="PTHR10961">
    <property type="entry name" value="PEROXISOMAL SARCOSINE OXIDASE"/>
    <property type="match status" value="1"/>
</dbReference>
<dbReference type="NCBIfam" id="NF008425">
    <property type="entry name" value="PRK11259.1"/>
    <property type="match status" value="1"/>
</dbReference>
<dbReference type="OrthoDB" id="9794226at2"/>
<dbReference type="GO" id="GO:0008115">
    <property type="term" value="F:sarcosine oxidase activity"/>
    <property type="evidence" value="ECO:0007669"/>
    <property type="project" value="TreeGrafter"/>
</dbReference>
<keyword evidence="7" id="KW-1185">Reference proteome</keyword>
<gene>
    <name evidence="6" type="primary">solA</name>
    <name evidence="6" type="ORF">E1757_18465</name>
</gene>
<dbReference type="InterPro" id="IPR036188">
    <property type="entry name" value="FAD/NAD-bd_sf"/>
</dbReference>
<evidence type="ECO:0000313" key="6">
    <source>
        <dbReference type="EMBL" id="TDF96361.1"/>
    </source>
</evidence>
<evidence type="ECO:0000256" key="3">
    <source>
        <dbReference type="ARBA" id="ARBA00022827"/>
    </source>
</evidence>
<dbReference type="PANTHER" id="PTHR10961:SF7">
    <property type="entry name" value="FAD DEPENDENT OXIDOREDUCTASE DOMAIN-CONTAINING PROTEIN"/>
    <property type="match status" value="1"/>
</dbReference>
<dbReference type="Gene3D" id="3.30.9.10">
    <property type="entry name" value="D-Amino Acid Oxidase, subunit A, domain 2"/>
    <property type="match status" value="1"/>
</dbReference>
<keyword evidence="4 6" id="KW-0560">Oxidoreductase</keyword>
<keyword evidence="3" id="KW-0274">FAD</keyword>
<dbReference type="SUPFAM" id="SSF54373">
    <property type="entry name" value="FAD-linked reductases, C-terminal domain"/>
    <property type="match status" value="1"/>
</dbReference>
<dbReference type="InterPro" id="IPR006076">
    <property type="entry name" value="FAD-dep_OxRdtase"/>
</dbReference>
<evidence type="ECO:0000313" key="7">
    <source>
        <dbReference type="Proteomes" id="UP000295636"/>
    </source>
</evidence>
<accession>A0A4R5KLA3</accession>
<evidence type="ECO:0000256" key="2">
    <source>
        <dbReference type="ARBA" id="ARBA00022630"/>
    </source>
</evidence>